<organism evidence="1">
    <name type="scientific">Arundo donax</name>
    <name type="common">Giant reed</name>
    <name type="synonym">Donax arundinaceus</name>
    <dbReference type="NCBI Taxonomy" id="35708"/>
    <lineage>
        <taxon>Eukaryota</taxon>
        <taxon>Viridiplantae</taxon>
        <taxon>Streptophyta</taxon>
        <taxon>Embryophyta</taxon>
        <taxon>Tracheophyta</taxon>
        <taxon>Spermatophyta</taxon>
        <taxon>Magnoliopsida</taxon>
        <taxon>Liliopsida</taxon>
        <taxon>Poales</taxon>
        <taxon>Poaceae</taxon>
        <taxon>PACMAD clade</taxon>
        <taxon>Arundinoideae</taxon>
        <taxon>Arundineae</taxon>
        <taxon>Arundo</taxon>
    </lineage>
</organism>
<sequence length="90" mass="10511">MVQGQKIKLTNSHIPIQIQLTENYIVLQLRPCDRTRNIILLAPYIIRAHAKSHHFNQICYYHNFENQSDQEVRTNMNSPGSMQKNVSFTA</sequence>
<accession>A0A0A9ENB4</accession>
<name>A0A0A9ENB4_ARUDO</name>
<protein>
    <submittedName>
        <fullName evidence="1">Uncharacterized protein</fullName>
    </submittedName>
</protein>
<proteinExistence type="predicted"/>
<reference evidence="1" key="2">
    <citation type="journal article" date="2015" name="Data Brief">
        <title>Shoot transcriptome of the giant reed, Arundo donax.</title>
        <authorList>
            <person name="Barrero R.A."/>
            <person name="Guerrero F.D."/>
            <person name="Moolhuijzen P."/>
            <person name="Goolsby J.A."/>
            <person name="Tidwell J."/>
            <person name="Bellgard S.E."/>
            <person name="Bellgard M.I."/>
        </authorList>
    </citation>
    <scope>NUCLEOTIDE SEQUENCE</scope>
    <source>
        <tissue evidence="1">Shoot tissue taken approximately 20 cm above the soil surface</tissue>
    </source>
</reference>
<evidence type="ECO:0000313" key="1">
    <source>
        <dbReference type="EMBL" id="JAD99365.1"/>
    </source>
</evidence>
<dbReference type="EMBL" id="GBRH01198530">
    <property type="protein sequence ID" value="JAD99365.1"/>
    <property type="molecule type" value="Transcribed_RNA"/>
</dbReference>
<reference evidence="1" key="1">
    <citation type="submission" date="2014-09" db="EMBL/GenBank/DDBJ databases">
        <authorList>
            <person name="Magalhaes I.L.F."/>
            <person name="Oliveira U."/>
            <person name="Santos F.R."/>
            <person name="Vidigal T.H.D.A."/>
            <person name="Brescovit A.D."/>
            <person name="Santos A.J."/>
        </authorList>
    </citation>
    <scope>NUCLEOTIDE SEQUENCE</scope>
    <source>
        <tissue evidence="1">Shoot tissue taken approximately 20 cm above the soil surface</tissue>
    </source>
</reference>
<dbReference type="AlphaFoldDB" id="A0A0A9ENB4"/>